<dbReference type="PANTHER" id="PTHR23502:SF68">
    <property type="entry name" value="MULTIDRUG TRANSPORTER, PUTATIVE (AFU_ORTHOLOGUE AFUA_3G01120)-RELATED"/>
    <property type="match status" value="1"/>
</dbReference>
<feature type="transmembrane region" description="Helical" evidence="10">
    <location>
        <begin position="163"/>
        <end position="185"/>
    </location>
</feature>
<dbReference type="PANTHER" id="PTHR23502">
    <property type="entry name" value="MAJOR FACILITATOR SUPERFAMILY"/>
    <property type="match status" value="1"/>
</dbReference>
<dbReference type="AlphaFoldDB" id="A0A8H4X3N0"/>
<reference evidence="12" key="1">
    <citation type="journal article" date="2020" name="BMC Genomics">
        <title>Correction to: Identification and distribution of gene clusters required for synthesis of sphingolipid metabolism inhibitors in diverse species of the filamentous fungus Fusarium.</title>
        <authorList>
            <person name="Kim H.S."/>
            <person name="Lohmar J.M."/>
            <person name="Busman M."/>
            <person name="Brown D.W."/>
            <person name="Naumann T.A."/>
            <person name="Divon H.H."/>
            <person name="Lysoe E."/>
            <person name="Uhlig S."/>
            <person name="Proctor R.H."/>
        </authorList>
    </citation>
    <scope>NUCLEOTIDE SEQUENCE</scope>
    <source>
        <strain evidence="12">NRRL 20472</strain>
    </source>
</reference>
<comment type="caution">
    <text evidence="12">The sequence shown here is derived from an EMBL/GenBank/DDBJ whole genome shotgun (WGS) entry which is preliminary data.</text>
</comment>
<feature type="transmembrane region" description="Helical" evidence="10">
    <location>
        <begin position="224"/>
        <end position="246"/>
    </location>
</feature>
<accession>A0A8H4X3N0</accession>
<feature type="transmembrane region" description="Helical" evidence="10">
    <location>
        <begin position="136"/>
        <end position="157"/>
    </location>
</feature>
<dbReference type="Pfam" id="PF07690">
    <property type="entry name" value="MFS_1"/>
    <property type="match status" value="1"/>
</dbReference>
<evidence type="ECO:0000256" key="5">
    <source>
        <dbReference type="ARBA" id="ARBA00022692"/>
    </source>
</evidence>
<feature type="transmembrane region" description="Helical" evidence="10">
    <location>
        <begin position="433"/>
        <end position="452"/>
    </location>
</feature>
<evidence type="ECO:0000256" key="9">
    <source>
        <dbReference type="SAM" id="MobiDB-lite"/>
    </source>
</evidence>
<feature type="transmembrane region" description="Helical" evidence="10">
    <location>
        <begin position="406"/>
        <end position="426"/>
    </location>
</feature>
<keyword evidence="6 10" id="KW-1133">Transmembrane helix</keyword>
<dbReference type="InterPro" id="IPR036259">
    <property type="entry name" value="MFS_trans_sf"/>
</dbReference>
<evidence type="ECO:0000256" key="6">
    <source>
        <dbReference type="ARBA" id="ARBA00022989"/>
    </source>
</evidence>
<keyword evidence="5 10" id="KW-0812">Transmembrane</keyword>
<evidence type="ECO:0000256" key="3">
    <source>
        <dbReference type="ARBA" id="ARBA00008335"/>
    </source>
</evidence>
<evidence type="ECO:0000256" key="2">
    <source>
        <dbReference type="ARBA" id="ARBA00004236"/>
    </source>
</evidence>
<evidence type="ECO:0000313" key="12">
    <source>
        <dbReference type="EMBL" id="KAF4960752.1"/>
    </source>
</evidence>
<name>A0A8H4X3N0_9HYPO</name>
<feature type="transmembrane region" description="Helical" evidence="10">
    <location>
        <begin position="381"/>
        <end position="400"/>
    </location>
</feature>
<evidence type="ECO:0000256" key="1">
    <source>
        <dbReference type="ARBA" id="ARBA00004141"/>
    </source>
</evidence>
<organism evidence="12 13">
    <name type="scientific">Fusarium sarcochroum</name>
    <dbReference type="NCBI Taxonomy" id="1208366"/>
    <lineage>
        <taxon>Eukaryota</taxon>
        <taxon>Fungi</taxon>
        <taxon>Dikarya</taxon>
        <taxon>Ascomycota</taxon>
        <taxon>Pezizomycotina</taxon>
        <taxon>Sordariomycetes</taxon>
        <taxon>Hypocreomycetidae</taxon>
        <taxon>Hypocreales</taxon>
        <taxon>Nectriaceae</taxon>
        <taxon>Fusarium</taxon>
        <taxon>Fusarium lateritium species complex</taxon>
    </lineage>
</organism>
<feature type="transmembrane region" description="Helical" evidence="10">
    <location>
        <begin position="197"/>
        <end position="218"/>
    </location>
</feature>
<proteinExistence type="inferred from homology"/>
<feature type="region of interest" description="Disordered" evidence="9">
    <location>
        <begin position="28"/>
        <end position="60"/>
    </location>
</feature>
<gene>
    <name evidence="12" type="ORF">FSARC_10381</name>
</gene>
<feature type="domain" description="Major facilitator superfamily (MFS) profile" evidence="11">
    <location>
        <begin position="69"/>
        <end position="504"/>
    </location>
</feature>
<dbReference type="InterPro" id="IPR011701">
    <property type="entry name" value="MFS"/>
</dbReference>
<dbReference type="EMBL" id="JABEXW010000626">
    <property type="protein sequence ID" value="KAF4960752.1"/>
    <property type="molecule type" value="Genomic_DNA"/>
</dbReference>
<sequence>METTVQTSSSTLPSHQLEAAIREGSETLEKPFSSAGTMADETIPDPNIVDWDGPDDPEHPLNWSKTQKNLHLAIVSLFTLAANLAATMFAPGASELANEFNITNSTVTAMTVSLYVLGFALGPLILAPLSELYGRLIIYYLCNILYIAFTIGCAFSTNVAMFLVFRIICGCVASGPMSIGGGTIADLFPQEERGKAMGLFAVGPLLGPVIGPIIGGFVSENVGWRWTFHIITIFSGIIGIATVTLMRETNYTVLLQRKMQRLRKETENEKLVLKYSRNGTPGQMLAQAIVRPLKLLIFSPIVLLLSLYTGVLFGLIFLLFTTFPSVFEDVYGFSPGVAGLAYLGLGIGMVLGLVMFSILSDKLLGQNNGDRIATPRPEDRLILMKWLGPITPLGLFIYGWSAKYAVHWIVPIIGTFVVGFGSLFVVIPGQIYLVDAFGAEAAASAMAANLLVRSPFGAFLDLTASPLYSKLGLGWGNSVLGFICLAFTPVPWIFYTYGEWLRTRFQVNIGDKRV</sequence>
<feature type="transmembrane region" description="Helical" evidence="10">
    <location>
        <begin position="110"/>
        <end position="129"/>
    </location>
</feature>
<feature type="transmembrane region" description="Helical" evidence="10">
    <location>
        <begin position="340"/>
        <end position="360"/>
    </location>
</feature>
<comment type="subcellular location">
    <subcellularLocation>
        <location evidence="2">Cell membrane</location>
    </subcellularLocation>
    <subcellularLocation>
        <location evidence="1">Membrane</location>
        <topology evidence="1">Multi-pass membrane protein</topology>
    </subcellularLocation>
</comment>
<dbReference type="InterPro" id="IPR020846">
    <property type="entry name" value="MFS_dom"/>
</dbReference>
<dbReference type="OrthoDB" id="5296287at2759"/>
<dbReference type="CDD" id="cd17323">
    <property type="entry name" value="MFS_Tpo1_MDR_like"/>
    <property type="match status" value="1"/>
</dbReference>
<evidence type="ECO:0000256" key="8">
    <source>
        <dbReference type="ARBA" id="ARBA00023180"/>
    </source>
</evidence>
<dbReference type="Proteomes" id="UP000622797">
    <property type="component" value="Unassembled WGS sequence"/>
</dbReference>
<evidence type="ECO:0000313" key="13">
    <source>
        <dbReference type="Proteomes" id="UP000622797"/>
    </source>
</evidence>
<keyword evidence="8" id="KW-0325">Glycoprotein</keyword>
<evidence type="ECO:0000259" key="11">
    <source>
        <dbReference type="PROSITE" id="PS50850"/>
    </source>
</evidence>
<evidence type="ECO:0000256" key="7">
    <source>
        <dbReference type="ARBA" id="ARBA00023136"/>
    </source>
</evidence>
<protein>
    <recommendedName>
        <fullName evidence="11">Major facilitator superfamily (MFS) profile domain-containing protein</fullName>
    </recommendedName>
</protein>
<keyword evidence="13" id="KW-1185">Reference proteome</keyword>
<dbReference type="GO" id="GO:0022857">
    <property type="term" value="F:transmembrane transporter activity"/>
    <property type="evidence" value="ECO:0007669"/>
    <property type="project" value="InterPro"/>
</dbReference>
<dbReference type="PROSITE" id="PS50850">
    <property type="entry name" value="MFS"/>
    <property type="match status" value="1"/>
</dbReference>
<evidence type="ECO:0000256" key="10">
    <source>
        <dbReference type="SAM" id="Phobius"/>
    </source>
</evidence>
<reference evidence="12" key="2">
    <citation type="submission" date="2020-05" db="EMBL/GenBank/DDBJ databases">
        <authorList>
            <person name="Kim H.-S."/>
            <person name="Proctor R.H."/>
            <person name="Brown D.W."/>
        </authorList>
    </citation>
    <scope>NUCLEOTIDE SEQUENCE</scope>
    <source>
        <strain evidence="12">NRRL 20472</strain>
    </source>
</reference>
<feature type="transmembrane region" description="Helical" evidence="10">
    <location>
        <begin position="295"/>
        <end position="320"/>
    </location>
</feature>
<keyword evidence="4" id="KW-1003">Cell membrane</keyword>
<feature type="transmembrane region" description="Helical" evidence="10">
    <location>
        <begin position="472"/>
        <end position="495"/>
    </location>
</feature>
<comment type="similarity">
    <text evidence="3">Belongs to the major facilitator superfamily.</text>
</comment>
<feature type="transmembrane region" description="Helical" evidence="10">
    <location>
        <begin position="70"/>
        <end position="90"/>
    </location>
</feature>
<evidence type="ECO:0000256" key="4">
    <source>
        <dbReference type="ARBA" id="ARBA00022475"/>
    </source>
</evidence>
<dbReference type="FunFam" id="1.20.1250.20:FF:000082">
    <property type="entry name" value="MFS multidrug transporter, putative"/>
    <property type="match status" value="1"/>
</dbReference>
<keyword evidence="7 10" id="KW-0472">Membrane</keyword>
<dbReference type="GO" id="GO:0005886">
    <property type="term" value="C:plasma membrane"/>
    <property type="evidence" value="ECO:0007669"/>
    <property type="project" value="UniProtKB-SubCell"/>
</dbReference>
<dbReference type="Gene3D" id="1.20.1250.20">
    <property type="entry name" value="MFS general substrate transporter like domains"/>
    <property type="match status" value="1"/>
</dbReference>
<dbReference type="SUPFAM" id="SSF103473">
    <property type="entry name" value="MFS general substrate transporter"/>
    <property type="match status" value="1"/>
</dbReference>